<dbReference type="Gene3D" id="3.90.230.10">
    <property type="entry name" value="Creatinase/methionine aminopeptidase superfamily"/>
    <property type="match status" value="1"/>
</dbReference>
<dbReference type="SUPFAM" id="SSF53092">
    <property type="entry name" value="Creatinase/prolidase N-terminal domain"/>
    <property type="match status" value="1"/>
</dbReference>
<evidence type="ECO:0000313" key="3">
    <source>
        <dbReference type="EMBL" id="MBI3126911.1"/>
    </source>
</evidence>
<dbReference type="InterPro" id="IPR000994">
    <property type="entry name" value="Pept_M24"/>
</dbReference>
<dbReference type="PANTHER" id="PTHR46112:SF2">
    <property type="entry name" value="XAA-PRO AMINOPEPTIDASE P-RELATED"/>
    <property type="match status" value="1"/>
</dbReference>
<feature type="domain" description="Peptidase M24" evidence="1">
    <location>
        <begin position="164"/>
        <end position="358"/>
    </location>
</feature>
<dbReference type="Pfam" id="PF01321">
    <property type="entry name" value="Creatinase_N"/>
    <property type="match status" value="1"/>
</dbReference>
<dbReference type="InterPro" id="IPR000587">
    <property type="entry name" value="Creatinase_N"/>
</dbReference>
<dbReference type="GO" id="GO:0004177">
    <property type="term" value="F:aminopeptidase activity"/>
    <property type="evidence" value="ECO:0007669"/>
    <property type="project" value="UniProtKB-KW"/>
</dbReference>
<proteinExistence type="predicted"/>
<gene>
    <name evidence="3" type="ORF">HYZ11_04835</name>
</gene>
<keyword evidence="3" id="KW-0378">Hydrolase</keyword>
<dbReference type="Gene3D" id="3.40.350.10">
    <property type="entry name" value="Creatinase/prolidase N-terminal domain"/>
    <property type="match status" value="1"/>
</dbReference>
<evidence type="ECO:0000259" key="1">
    <source>
        <dbReference type="Pfam" id="PF00557"/>
    </source>
</evidence>
<organism evidence="3 4">
    <name type="scientific">Tectimicrobiota bacterium</name>
    <dbReference type="NCBI Taxonomy" id="2528274"/>
    <lineage>
        <taxon>Bacteria</taxon>
        <taxon>Pseudomonadati</taxon>
        <taxon>Nitrospinota/Tectimicrobiota group</taxon>
        <taxon>Candidatus Tectimicrobiota</taxon>
    </lineage>
</organism>
<accession>A0A932MP89</accession>
<keyword evidence="3" id="KW-0645">Protease</keyword>
<dbReference type="Pfam" id="PF00557">
    <property type="entry name" value="Peptidase_M24"/>
    <property type="match status" value="1"/>
</dbReference>
<dbReference type="InterPro" id="IPR036005">
    <property type="entry name" value="Creatinase/aminopeptidase-like"/>
</dbReference>
<evidence type="ECO:0000313" key="4">
    <source>
        <dbReference type="Proteomes" id="UP000782312"/>
    </source>
</evidence>
<dbReference type="Proteomes" id="UP000782312">
    <property type="component" value="Unassembled WGS sequence"/>
</dbReference>
<protein>
    <submittedName>
        <fullName evidence="3">Aminopeptidase P family protein</fullName>
    </submittedName>
</protein>
<name>A0A932MP89_UNCTE</name>
<dbReference type="InterPro" id="IPR029149">
    <property type="entry name" value="Creatin/AminoP/Spt16_N"/>
</dbReference>
<dbReference type="SUPFAM" id="SSF55920">
    <property type="entry name" value="Creatinase/aminopeptidase"/>
    <property type="match status" value="1"/>
</dbReference>
<dbReference type="PANTHER" id="PTHR46112">
    <property type="entry name" value="AMINOPEPTIDASE"/>
    <property type="match status" value="1"/>
</dbReference>
<comment type="caution">
    <text evidence="3">The sequence shown here is derived from an EMBL/GenBank/DDBJ whole genome shotgun (WGS) entry which is preliminary data.</text>
</comment>
<dbReference type="EMBL" id="JACPUR010000013">
    <property type="protein sequence ID" value="MBI3126911.1"/>
    <property type="molecule type" value="Genomic_DNA"/>
</dbReference>
<sequence>MSDGKRPIIANVDRLNQLMDRDGYDALVLRSGKNFTYLAGLSYPGTLGRHLDFPDSPRGVLVVWPRRGEPVMVLNPTAAPLAERDSWLSRIEIYGSYAESPFAKAAGILKEMGAADGKIGFEKTYISAADWEEIPKLLPRAALSDCTAMMDEVRWIKTPGEVTLIREAADILDEAYLEAFASLRPGETEREVHSRIVAGCIRRGAQWAHGMLNPLRNTVIYGGEGDFPFERGDIIRNDYVSYYLGYPGHQSRVAVLGPPSGEQKRIYKIVLDIYRAVIVRCRPGAKSSDLYAYASERFRDKGYKQRLNIVGHSVGAWWHQQEPHMVPGCHTPLESGMVVALEPHADFWHIQDMLLITEDEPELLTARIPTDEMLVAG</sequence>
<keyword evidence="3" id="KW-0031">Aminopeptidase</keyword>
<dbReference type="AlphaFoldDB" id="A0A932MP89"/>
<reference evidence="3" key="1">
    <citation type="submission" date="2020-07" db="EMBL/GenBank/DDBJ databases">
        <title>Huge and variable diversity of episymbiotic CPR bacteria and DPANN archaea in groundwater ecosystems.</title>
        <authorList>
            <person name="He C.Y."/>
            <person name="Keren R."/>
            <person name="Whittaker M."/>
            <person name="Farag I.F."/>
            <person name="Doudna J."/>
            <person name="Cate J.H.D."/>
            <person name="Banfield J.F."/>
        </authorList>
    </citation>
    <scope>NUCLEOTIDE SEQUENCE</scope>
    <source>
        <strain evidence="3">NC_groundwater_763_Ag_S-0.2um_68_21</strain>
    </source>
</reference>
<dbReference type="InterPro" id="IPR050659">
    <property type="entry name" value="Peptidase_M24B"/>
</dbReference>
<evidence type="ECO:0000259" key="2">
    <source>
        <dbReference type="Pfam" id="PF01321"/>
    </source>
</evidence>
<feature type="domain" description="Creatinase N-terminal" evidence="2">
    <location>
        <begin position="12"/>
        <end position="155"/>
    </location>
</feature>